<dbReference type="Proteomes" id="UP000235564">
    <property type="component" value="Unassembled WGS sequence"/>
</dbReference>
<evidence type="ECO:0000313" key="2">
    <source>
        <dbReference type="EMBL" id="PMC22934.1"/>
    </source>
</evidence>
<feature type="chain" id="PRO_5014652955" description="Lipocalin-like domain-containing protein" evidence="1">
    <location>
        <begin position="29"/>
        <end position="82"/>
    </location>
</feature>
<evidence type="ECO:0000313" key="3">
    <source>
        <dbReference type="Proteomes" id="UP000235564"/>
    </source>
</evidence>
<dbReference type="AlphaFoldDB" id="A0A2N6QN69"/>
<organism evidence="2 3">
    <name type="scientific">Hoylesella buccalis</name>
    <dbReference type="NCBI Taxonomy" id="28127"/>
    <lineage>
        <taxon>Bacteria</taxon>
        <taxon>Pseudomonadati</taxon>
        <taxon>Bacteroidota</taxon>
        <taxon>Bacteroidia</taxon>
        <taxon>Bacteroidales</taxon>
        <taxon>Prevotellaceae</taxon>
        <taxon>Hoylesella</taxon>
    </lineage>
</organism>
<proteinExistence type="predicted"/>
<keyword evidence="1" id="KW-0732">Signal</keyword>
<gene>
    <name evidence="2" type="ORF">CJ231_11735</name>
</gene>
<sequence length="82" mass="9286">MKTKTESENMKKLCFISIAAFIMLSCMASSPQQIATGKDYKTIVSGKWEVYRNGEFVKDKNGKPITYKNTDQPGTVGFDYKF</sequence>
<evidence type="ECO:0008006" key="4">
    <source>
        <dbReference type="Google" id="ProtNLM"/>
    </source>
</evidence>
<name>A0A2N6QN69_9BACT</name>
<dbReference type="OrthoDB" id="1078647at2"/>
<dbReference type="PROSITE" id="PS51257">
    <property type="entry name" value="PROKAR_LIPOPROTEIN"/>
    <property type="match status" value="1"/>
</dbReference>
<protein>
    <recommendedName>
        <fullName evidence="4">Lipocalin-like domain-containing protein</fullName>
    </recommendedName>
</protein>
<reference evidence="2 3" key="1">
    <citation type="submission" date="2017-09" db="EMBL/GenBank/DDBJ databases">
        <title>Bacterial strain isolated from the female urinary microbiota.</title>
        <authorList>
            <person name="Thomas-White K."/>
            <person name="Kumar N."/>
            <person name="Forster S."/>
            <person name="Putonti C."/>
            <person name="Lawley T."/>
            <person name="Wolfe A.J."/>
        </authorList>
    </citation>
    <scope>NUCLEOTIDE SEQUENCE [LARGE SCALE GENOMIC DNA]</scope>
    <source>
        <strain evidence="2 3">UMB0536</strain>
    </source>
</reference>
<dbReference type="EMBL" id="PNGJ01000012">
    <property type="protein sequence ID" value="PMC22934.1"/>
    <property type="molecule type" value="Genomic_DNA"/>
</dbReference>
<accession>A0A2N6QN69</accession>
<comment type="caution">
    <text evidence="2">The sequence shown here is derived from an EMBL/GenBank/DDBJ whole genome shotgun (WGS) entry which is preliminary data.</text>
</comment>
<evidence type="ECO:0000256" key="1">
    <source>
        <dbReference type="SAM" id="SignalP"/>
    </source>
</evidence>
<feature type="signal peptide" evidence="1">
    <location>
        <begin position="1"/>
        <end position="28"/>
    </location>
</feature>